<dbReference type="GO" id="GO:0016787">
    <property type="term" value="F:hydrolase activity"/>
    <property type="evidence" value="ECO:0007669"/>
    <property type="project" value="UniProtKB-KW"/>
</dbReference>
<evidence type="ECO:0000259" key="4">
    <source>
        <dbReference type="PROSITE" id="PS50830"/>
    </source>
</evidence>
<dbReference type="PROSITE" id="PS50830">
    <property type="entry name" value="TNASE_3"/>
    <property type="match status" value="1"/>
</dbReference>
<dbReference type="Gene3D" id="2.40.50.90">
    <property type="match status" value="1"/>
</dbReference>
<evidence type="ECO:0000256" key="3">
    <source>
        <dbReference type="ARBA" id="ARBA00022801"/>
    </source>
</evidence>
<dbReference type="AlphaFoldDB" id="A0A1F6CKB9"/>
<organism evidence="5 6">
    <name type="scientific">Candidatus Kaiserbacteria bacterium RIFCSPHIGHO2_01_FULL_54_36</name>
    <dbReference type="NCBI Taxonomy" id="1798482"/>
    <lineage>
        <taxon>Bacteria</taxon>
        <taxon>Candidatus Kaiseribacteriota</taxon>
    </lineage>
</organism>
<comment type="caution">
    <text evidence="5">The sequence shown here is derived from an EMBL/GenBank/DDBJ whole genome shotgun (WGS) entry which is preliminary data.</text>
</comment>
<dbReference type="PROSITE" id="PS01123">
    <property type="entry name" value="TNASE_1"/>
    <property type="match status" value="1"/>
</dbReference>
<dbReference type="PROSITE" id="PS01284">
    <property type="entry name" value="TNASE_2"/>
    <property type="match status" value="1"/>
</dbReference>
<accession>A0A1F6CKB9</accession>
<evidence type="ECO:0000313" key="5">
    <source>
        <dbReference type="EMBL" id="OGG49477.1"/>
    </source>
</evidence>
<evidence type="ECO:0000256" key="2">
    <source>
        <dbReference type="ARBA" id="ARBA00022759"/>
    </source>
</evidence>
<dbReference type="InterPro" id="IPR035437">
    <property type="entry name" value="SNase_OB-fold_sf"/>
</dbReference>
<keyword evidence="1" id="KW-0540">Nuclease</keyword>
<gene>
    <name evidence="5" type="ORF">A2763_04095</name>
</gene>
<dbReference type="Pfam" id="PF00565">
    <property type="entry name" value="SNase"/>
    <property type="match status" value="1"/>
</dbReference>
<dbReference type="PANTHER" id="PTHR12302">
    <property type="entry name" value="EBNA2 BINDING PROTEIN P100"/>
    <property type="match status" value="1"/>
</dbReference>
<dbReference type="InterPro" id="IPR016071">
    <property type="entry name" value="Staphylococal_nuclease_OB-fold"/>
</dbReference>
<dbReference type="GO" id="GO:0004519">
    <property type="term" value="F:endonuclease activity"/>
    <property type="evidence" value="ECO:0007669"/>
    <property type="project" value="UniProtKB-KW"/>
</dbReference>
<dbReference type="PANTHER" id="PTHR12302:SF3">
    <property type="entry name" value="SERINE_THREONINE-PROTEIN KINASE 31"/>
    <property type="match status" value="1"/>
</dbReference>
<dbReference type="STRING" id="1798482.A2763_04095"/>
<protein>
    <recommendedName>
        <fullName evidence="4">TNase-like domain-containing protein</fullName>
    </recommendedName>
</protein>
<keyword evidence="3" id="KW-0378">Hydrolase</keyword>
<sequence>MMKVLLGILIIMGFVLTAPWVQDVDTPPIVTSSPQTIATSSVRNEAPAKVAADWYPVVRVIDGDTIVVLMNGKNVTVRLIGLDTPEIVDPRKPVQCFGKEASEKMKRVISGQSVRVETDPSQGTYDKYGRLLAYIYAPANVRPEGILVNKYMIAEGYGHEYTYNLPYKYQAEFKAAQKQAREQKKGLWADRVCENQ</sequence>
<proteinExistence type="predicted"/>
<keyword evidence="2" id="KW-0255">Endonuclease</keyword>
<reference evidence="5 6" key="1">
    <citation type="journal article" date="2016" name="Nat. Commun.">
        <title>Thousands of microbial genomes shed light on interconnected biogeochemical processes in an aquifer system.</title>
        <authorList>
            <person name="Anantharaman K."/>
            <person name="Brown C.T."/>
            <person name="Hug L.A."/>
            <person name="Sharon I."/>
            <person name="Castelle C.J."/>
            <person name="Probst A.J."/>
            <person name="Thomas B.C."/>
            <person name="Singh A."/>
            <person name="Wilkins M.J."/>
            <person name="Karaoz U."/>
            <person name="Brodie E.L."/>
            <person name="Williams K.H."/>
            <person name="Hubbard S.S."/>
            <person name="Banfield J.F."/>
        </authorList>
    </citation>
    <scope>NUCLEOTIDE SEQUENCE [LARGE SCALE GENOMIC DNA]</scope>
</reference>
<dbReference type="SMART" id="SM00318">
    <property type="entry name" value="SNc"/>
    <property type="match status" value="1"/>
</dbReference>
<evidence type="ECO:0000313" key="6">
    <source>
        <dbReference type="Proteomes" id="UP000178370"/>
    </source>
</evidence>
<feature type="domain" description="TNase-like" evidence="4">
    <location>
        <begin position="57"/>
        <end position="190"/>
    </location>
</feature>
<name>A0A1F6CKB9_9BACT</name>
<dbReference type="SUPFAM" id="SSF50199">
    <property type="entry name" value="Staphylococcal nuclease"/>
    <property type="match status" value="1"/>
</dbReference>
<dbReference type="GO" id="GO:0003676">
    <property type="term" value="F:nucleic acid binding"/>
    <property type="evidence" value="ECO:0007669"/>
    <property type="project" value="InterPro"/>
</dbReference>
<evidence type="ECO:0000256" key="1">
    <source>
        <dbReference type="ARBA" id="ARBA00022722"/>
    </source>
</evidence>
<dbReference type="Proteomes" id="UP000178370">
    <property type="component" value="Unassembled WGS sequence"/>
</dbReference>
<dbReference type="InterPro" id="IPR002071">
    <property type="entry name" value="Thermonucl_AS"/>
</dbReference>
<dbReference type="EMBL" id="MFKV01000031">
    <property type="protein sequence ID" value="OGG49477.1"/>
    <property type="molecule type" value="Genomic_DNA"/>
</dbReference>